<feature type="domain" description="HTH araC/xylS-type" evidence="4">
    <location>
        <begin position="221"/>
        <end position="324"/>
    </location>
</feature>
<evidence type="ECO:0000313" key="5">
    <source>
        <dbReference type="EMBL" id="MDQ1124778.1"/>
    </source>
</evidence>
<dbReference type="InterPro" id="IPR018062">
    <property type="entry name" value="HTH_AraC-typ_CS"/>
</dbReference>
<protein>
    <submittedName>
        <fullName evidence="5">AraC-like DNA-binding protein</fullName>
    </submittedName>
</protein>
<evidence type="ECO:0000313" key="6">
    <source>
        <dbReference type="Proteomes" id="UP001226691"/>
    </source>
</evidence>
<organism evidence="5 6">
    <name type="scientific">Microbacterium trichothecenolyticum</name>
    <name type="common">Aureobacterium trichothecenolyticum</name>
    <dbReference type="NCBI Taxonomy" id="69370"/>
    <lineage>
        <taxon>Bacteria</taxon>
        <taxon>Bacillati</taxon>
        <taxon>Actinomycetota</taxon>
        <taxon>Actinomycetes</taxon>
        <taxon>Micrococcales</taxon>
        <taxon>Microbacteriaceae</taxon>
        <taxon>Microbacterium</taxon>
    </lineage>
</organism>
<comment type="caution">
    <text evidence="5">The sequence shown here is derived from an EMBL/GenBank/DDBJ whole genome shotgun (WGS) entry which is preliminary data.</text>
</comment>
<sequence length="324" mass="35726">MGTGAPVFRRSTLIDMNDFFDSRVRTDDVDDTQAWLQAQYGQVDVLADRASIAEHAVGDTAFALRHLIWECRAEIVYEADRFFFATSTTGYSWSIGATSGDYSVEPGIVEPGHELIGRPDRADVQLLAFDASWLTETARTIYGDDDLIVRFEGMGPVSRHMRDYWLATLRWSLTQTPLLAEPLVRAHVRRALASATLEAFPLVGDPRERRASAIEQAAIYRAATSWIDDHASLPVTVDDAAHAVGASTRGLRRAFLANGHLASSPEDYLSAARLSAAHADLLDADAEGISVDEVAVRWGFVDPEAFASAYLHAYRVSPQRTLER</sequence>
<evidence type="ECO:0000259" key="4">
    <source>
        <dbReference type="PROSITE" id="PS01124"/>
    </source>
</evidence>
<keyword evidence="1" id="KW-0805">Transcription regulation</keyword>
<reference evidence="5 6" key="1">
    <citation type="submission" date="2023-07" db="EMBL/GenBank/DDBJ databases">
        <title>Functional and genomic diversity of the sorghum phyllosphere microbiome.</title>
        <authorList>
            <person name="Shade A."/>
        </authorList>
    </citation>
    <scope>NUCLEOTIDE SEQUENCE [LARGE SCALE GENOMIC DNA]</scope>
    <source>
        <strain evidence="5 6">SORGH_AS_1207</strain>
    </source>
</reference>
<evidence type="ECO:0000256" key="2">
    <source>
        <dbReference type="ARBA" id="ARBA00023125"/>
    </source>
</evidence>
<dbReference type="EMBL" id="JAUTBF010000001">
    <property type="protein sequence ID" value="MDQ1124778.1"/>
    <property type="molecule type" value="Genomic_DNA"/>
</dbReference>
<keyword evidence="3" id="KW-0804">Transcription</keyword>
<accession>A0ABU0TYQ0</accession>
<dbReference type="PROSITE" id="PS01124">
    <property type="entry name" value="HTH_ARAC_FAMILY_2"/>
    <property type="match status" value="1"/>
</dbReference>
<dbReference type="PROSITE" id="PS00041">
    <property type="entry name" value="HTH_ARAC_FAMILY_1"/>
    <property type="match status" value="1"/>
</dbReference>
<name>A0ABU0TYQ0_MICTR</name>
<dbReference type="PANTHER" id="PTHR46796">
    <property type="entry name" value="HTH-TYPE TRANSCRIPTIONAL ACTIVATOR RHAS-RELATED"/>
    <property type="match status" value="1"/>
</dbReference>
<dbReference type="Proteomes" id="UP001226691">
    <property type="component" value="Unassembled WGS sequence"/>
</dbReference>
<gene>
    <name evidence="5" type="ORF">QE412_003351</name>
</gene>
<dbReference type="SMART" id="SM00342">
    <property type="entry name" value="HTH_ARAC"/>
    <property type="match status" value="1"/>
</dbReference>
<evidence type="ECO:0000256" key="1">
    <source>
        <dbReference type="ARBA" id="ARBA00023015"/>
    </source>
</evidence>
<evidence type="ECO:0000256" key="3">
    <source>
        <dbReference type="ARBA" id="ARBA00023163"/>
    </source>
</evidence>
<keyword evidence="2" id="KW-0238">DNA-binding</keyword>
<proteinExistence type="predicted"/>
<dbReference type="InterPro" id="IPR018060">
    <property type="entry name" value="HTH_AraC"/>
</dbReference>
<keyword evidence="6" id="KW-1185">Reference proteome</keyword>
<dbReference type="InterPro" id="IPR050204">
    <property type="entry name" value="AraC_XylS_family_regulators"/>
</dbReference>
<dbReference type="PANTHER" id="PTHR46796:SF12">
    <property type="entry name" value="HTH-TYPE DNA-BINDING TRANSCRIPTIONAL ACTIVATOR EUTR"/>
    <property type="match status" value="1"/>
</dbReference>
<dbReference type="Gene3D" id="1.10.10.60">
    <property type="entry name" value="Homeodomain-like"/>
    <property type="match status" value="1"/>
</dbReference>
<dbReference type="Pfam" id="PF12833">
    <property type="entry name" value="HTH_18"/>
    <property type="match status" value="1"/>
</dbReference>